<dbReference type="EMBL" id="CP090164">
    <property type="protein sequence ID" value="UJO13063.1"/>
    <property type="molecule type" value="Genomic_DNA"/>
</dbReference>
<reference evidence="1" key="1">
    <citation type="submission" date="2021-12" db="EMBL/GenBank/DDBJ databases">
        <authorList>
            <person name="Zaccaron A."/>
            <person name="Stergiopoulos I."/>
        </authorList>
    </citation>
    <scope>NUCLEOTIDE SEQUENCE</scope>
    <source>
        <strain evidence="1">Race5_Kim</strain>
    </source>
</reference>
<dbReference type="InterPro" id="IPR021858">
    <property type="entry name" value="Fun_TF"/>
</dbReference>
<dbReference type="Proteomes" id="UP000756132">
    <property type="component" value="Chromosome 2"/>
</dbReference>
<protein>
    <submittedName>
        <fullName evidence="1">Uncharacterized protein</fullName>
    </submittedName>
</protein>
<evidence type="ECO:0000313" key="2">
    <source>
        <dbReference type="Proteomes" id="UP000756132"/>
    </source>
</evidence>
<dbReference type="RefSeq" id="XP_047757429.1">
    <property type="nucleotide sequence ID" value="XM_047902774.1"/>
</dbReference>
<dbReference type="OrthoDB" id="3469466at2759"/>
<dbReference type="PANTHER" id="PTHR37540">
    <property type="entry name" value="TRANSCRIPTION FACTOR (ACR-2), PUTATIVE-RELATED-RELATED"/>
    <property type="match status" value="1"/>
</dbReference>
<keyword evidence="2" id="KW-1185">Reference proteome</keyword>
<gene>
    <name evidence="1" type="ORF">CLAFUR5_03626</name>
</gene>
<evidence type="ECO:0000313" key="1">
    <source>
        <dbReference type="EMBL" id="UJO13063.1"/>
    </source>
</evidence>
<dbReference type="AlphaFoldDB" id="A0A9Q8P4K5"/>
<reference evidence="1" key="2">
    <citation type="journal article" date="2022" name="Microb. Genom.">
        <title>A chromosome-scale genome assembly of the tomato pathogen Cladosporium fulvum reveals a compartmentalized genome architecture and the presence of a dispensable chromosome.</title>
        <authorList>
            <person name="Zaccaron A.Z."/>
            <person name="Chen L.H."/>
            <person name="Samaras A."/>
            <person name="Stergiopoulos I."/>
        </authorList>
    </citation>
    <scope>NUCLEOTIDE SEQUENCE</scope>
    <source>
        <strain evidence="1">Race5_Kim</strain>
    </source>
</reference>
<sequence>MMILSGHRMESRLMDEMDLPFEAHIPTANMLRLWGRFEAQVAHQNAAFALTNRQGGLHKLRTPGLSPTIALVDVLRAGSYQRKPVFPCYWSTHVVDVLPEDIDVEVFLTSDRRPGIGFFKLPGGLPHSAASVFAEIACLDRIMSTFQGHTPTDAELVTLLDARCATLHRLFSLPAWDELTSEGQEKPHRAIYEVCRITAIIYCNAIILPIPLHNGWNDRCTAMLAELLTTADVEKRSADVSGLHVWALLIGGVAAQGTAQRPLFEVALKQWYATHPQSWSAIIAGLKEFVWSDHACKVAGAALLHRALFGADGKDSV</sequence>
<organism evidence="1 2">
    <name type="scientific">Passalora fulva</name>
    <name type="common">Tomato leaf mold</name>
    <name type="synonym">Cladosporium fulvum</name>
    <dbReference type="NCBI Taxonomy" id="5499"/>
    <lineage>
        <taxon>Eukaryota</taxon>
        <taxon>Fungi</taxon>
        <taxon>Dikarya</taxon>
        <taxon>Ascomycota</taxon>
        <taxon>Pezizomycotina</taxon>
        <taxon>Dothideomycetes</taxon>
        <taxon>Dothideomycetidae</taxon>
        <taxon>Mycosphaerellales</taxon>
        <taxon>Mycosphaerellaceae</taxon>
        <taxon>Fulvia</taxon>
    </lineage>
</organism>
<dbReference type="PANTHER" id="PTHR37540:SF5">
    <property type="entry name" value="TRANSCRIPTION FACTOR DOMAIN-CONTAINING PROTEIN"/>
    <property type="match status" value="1"/>
</dbReference>
<proteinExistence type="predicted"/>
<accession>A0A9Q8P4K5</accession>
<dbReference type="GeneID" id="71983504"/>
<dbReference type="Pfam" id="PF11951">
    <property type="entry name" value="Fungal_trans_2"/>
    <property type="match status" value="1"/>
</dbReference>
<name>A0A9Q8P4K5_PASFU</name>
<dbReference type="KEGG" id="ffu:CLAFUR5_03626"/>